<dbReference type="CDD" id="cd03443">
    <property type="entry name" value="PaaI_thioesterase"/>
    <property type="match status" value="1"/>
</dbReference>
<reference evidence="3 4" key="1">
    <citation type="submission" date="2019-07" db="EMBL/GenBank/DDBJ databases">
        <authorList>
            <person name="Huq M.A."/>
        </authorList>
    </citation>
    <scope>NUCLEOTIDE SEQUENCE [LARGE SCALE GENOMIC DNA]</scope>
    <source>
        <strain evidence="3 4">MAH-3</strain>
    </source>
</reference>
<dbReference type="GO" id="GO:0061522">
    <property type="term" value="F:1,4-dihydroxy-2-naphthoyl-CoA thioesterase activity"/>
    <property type="evidence" value="ECO:0007669"/>
    <property type="project" value="TreeGrafter"/>
</dbReference>
<name>A0A556MYB6_9FLAO</name>
<dbReference type="RefSeq" id="WP_144333020.1">
    <property type="nucleotide sequence ID" value="NZ_VLPL01000004.1"/>
</dbReference>
<dbReference type="InterPro" id="IPR006683">
    <property type="entry name" value="Thioestr_dom"/>
</dbReference>
<dbReference type="AlphaFoldDB" id="A0A556MYB6"/>
<evidence type="ECO:0000256" key="1">
    <source>
        <dbReference type="ARBA" id="ARBA00022801"/>
    </source>
</evidence>
<dbReference type="Proteomes" id="UP000316008">
    <property type="component" value="Unassembled WGS sequence"/>
</dbReference>
<dbReference type="OrthoDB" id="328435at2"/>
<feature type="domain" description="Thioesterase" evidence="2">
    <location>
        <begin position="75"/>
        <end position="152"/>
    </location>
</feature>
<dbReference type="EMBL" id="VLPL01000004">
    <property type="protein sequence ID" value="TSJ44906.1"/>
    <property type="molecule type" value="Genomic_DNA"/>
</dbReference>
<dbReference type="PANTHER" id="PTHR43240">
    <property type="entry name" value="1,4-DIHYDROXY-2-NAPHTHOYL-COA THIOESTERASE 1"/>
    <property type="match status" value="1"/>
</dbReference>
<evidence type="ECO:0000259" key="2">
    <source>
        <dbReference type="Pfam" id="PF03061"/>
    </source>
</evidence>
<keyword evidence="1" id="KW-0378">Hydrolase</keyword>
<organism evidence="3 4">
    <name type="scientific">Fluviicola chungangensis</name>
    <dbReference type="NCBI Taxonomy" id="2597671"/>
    <lineage>
        <taxon>Bacteria</taxon>
        <taxon>Pseudomonadati</taxon>
        <taxon>Bacteroidota</taxon>
        <taxon>Flavobacteriia</taxon>
        <taxon>Flavobacteriales</taxon>
        <taxon>Crocinitomicaceae</taxon>
        <taxon>Fluviicola</taxon>
    </lineage>
</organism>
<dbReference type="SUPFAM" id="SSF54637">
    <property type="entry name" value="Thioesterase/thiol ester dehydrase-isomerase"/>
    <property type="match status" value="1"/>
</dbReference>
<protein>
    <submittedName>
        <fullName evidence="3">PaaI family thioesterase</fullName>
    </submittedName>
</protein>
<comment type="caution">
    <text evidence="3">The sequence shown here is derived from an EMBL/GenBank/DDBJ whole genome shotgun (WGS) entry which is preliminary data.</text>
</comment>
<dbReference type="Gene3D" id="3.10.129.10">
    <property type="entry name" value="Hotdog Thioesterase"/>
    <property type="match status" value="1"/>
</dbReference>
<dbReference type="PANTHER" id="PTHR43240:SF1">
    <property type="entry name" value="BLR5584 PROTEIN"/>
    <property type="match status" value="1"/>
</dbReference>
<evidence type="ECO:0000313" key="3">
    <source>
        <dbReference type="EMBL" id="TSJ44906.1"/>
    </source>
</evidence>
<dbReference type="GO" id="GO:0005829">
    <property type="term" value="C:cytosol"/>
    <property type="evidence" value="ECO:0007669"/>
    <property type="project" value="TreeGrafter"/>
</dbReference>
<dbReference type="NCBIfam" id="TIGR00369">
    <property type="entry name" value="unchar_dom_1"/>
    <property type="match status" value="1"/>
</dbReference>
<evidence type="ECO:0000313" key="4">
    <source>
        <dbReference type="Proteomes" id="UP000316008"/>
    </source>
</evidence>
<dbReference type="InterPro" id="IPR029069">
    <property type="entry name" value="HotDog_dom_sf"/>
</dbReference>
<keyword evidence="4" id="KW-1185">Reference proteome</keyword>
<sequence length="166" mass="18139">MEIIKQRERAYSWGNPLEGVELSKDLSGFEYLMAIKRGEAPASPLINTLDFSLVELEEGKAGFCFEPQEFHYNPNGCVHGGVITAILDSAMGCTLHSLLPKGTVYTTLELKVNFLKMVHFKSGVLTATGKMIHLGNSTALVEASLTDKSGKKYAHAVSTCMLLKNE</sequence>
<accession>A0A556MYB6</accession>
<gene>
    <name evidence="3" type="ORF">FO442_09930</name>
</gene>
<proteinExistence type="predicted"/>
<dbReference type="Pfam" id="PF03061">
    <property type="entry name" value="4HBT"/>
    <property type="match status" value="1"/>
</dbReference>
<dbReference type="InterPro" id="IPR003736">
    <property type="entry name" value="PAAI_dom"/>
</dbReference>